<evidence type="ECO:0000256" key="1">
    <source>
        <dbReference type="SAM" id="MobiDB-lite"/>
    </source>
</evidence>
<name>A0A4R5Q6N2_9PROT</name>
<dbReference type="RefSeq" id="WP_133293048.1">
    <property type="nucleotide sequence ID" value="NZ_SMSJ01000154.1"/>
</dbReference>
<dbReference type="EMBL" id="SMSJ01000154">
    <property type="protein sequence ID" value="TDH58098.1"/>
    <property type="molecule type" value="Genomic_DNA"/>
</dbReference>
<accession>A0A4R5Q6N2</accession>
<dbReference type="Proteomes" id="UP000295096">
    <property type="component" value="Unassembled WGS sequence"/>
</dbReference>
<dbReference type="AlphaFoldDB" id="A0A4R5Q6N2"/>
<feature type="region of interest" description="Disordered" evidence="1">
    <location>
        <begin position="76"/>
        <end position="99"/>
    </location>
</feature>
<comment type="caution">
    <text evidence="2">The sequence shown here is derived from an EMBL/GenBank/DDBJ whole genome shotgun (WGS) entry which is preliminary data.</text>
</comment>
<evidence type="ECO:0000313" key="3">
    <source>
        <dbReference type="Proteomes" id="UP000295096"/>
    </source>
</evidence>
<keyword evidence="3" id="KW-1185">Reference proteome</keyword>
<feature type="region of interest" description="Disordered" evidence="1">
    <location>
        <begin position="1"/>
        <end position="27"/>
    </location>
</feature>
<gene>
    <name evidence="2" type="ORF">E2C06_34350</name>
</gene>
<evidence type="ECO:0000313" key="2">
    <source>
        <dbReference type="EMBL" id="TDH58098.1"/>
    </source>
</evidence>
<protein>
    <submittedName>
        <fullName evidence="2">Uncharacterized protein</fullName>
    </submittedName>
</protein>
<sequence length="99" mass="10899">MLTTPWHRLDPETTARSHDLMDSHAAGTRVPAATRAEIRALLQDRLRRGEVVAVARLRDGKKVFLGSPVAAAARVRQGLHAARPRPLRRPAPGADERRA</sequence>
<reference evidence="2 3" key="1">
    <citation type="journal article" date="2016" name="J. Microbiol.">
        <title>Dankookia rubra gen. nov., sp. nov., an alphaproteobacterium isolated from sediment of a shallow stream.</title>
        <authorList>
            <person name="Kim W.H."/>
            <person name="Kim D.H."/>
            <person name="Kang K."/>
            <person name="Ahn T.Y."/>
        </authorList>
    </citation>
    <scope>NUCLEOTIDE SEQUENCE [LARGE SCALE GENOMIC DNA]</scope>
    <source>
        <strain evidence="2 3">JCM30602</strain>
    </source>
</reference>
<proteinExistence type="predicted"/>
<feature type="compositionally biased region" description="Basic and acidic residues" evidence="1">
    <location>
        <begin position="7"/>
        <end position="22"/>
    </location>
</feature>
<organism evidence="2 3">
    <name type="scientific">Dankookia rubra</name>
    <dbReference type="NCBI Taxonomy" id="1442381"/>
    <lineage>
        <taxon>Bacteria</taxon>
        <taxon>Pseudomonadati</taxon>
        <taxon>Pseudomonadota</taxon>
        <taxon>Alphaproteobacteria</taxon>
        <taxon>Acetobacterales</taxon>
        <taxon>Roseomonadaceae</taxon>
        <taxon>Dankookia</taxon>
    </lineage>
</organism>